<reference evidence="2" key="1">
    <citation type="submission" date="2020-05" db="EMBL/GenBank/DDBJ databases">
        <title>Phylogenomic resolution of chytrid fungi.</title>
        <authorList>
            <person name="Stajich J.E."/>
            <person name="Amses K."/>
            <person name="Simmons R."/>
            <person name="Seto K."/>
            <person name="Myers J."/>
            <person name="Bonds A."/>
            <person name="Quandt C.A."/>
            <person name="Barry K."/>
            <person name="Liu P."/>
            <person name="Grigoriev I."/>
            <person name="Longcore J.E."/>
            <person name="James T.Y."/>
        </authorList>
    </citation>
    <scope>NUCLEOTIDE SEQUENCE</scope>
    <source>
        <strain evidence="2">JEL0513</strain>
    </source>
</reference>
<protein>
    <submittedName>
        <fullName evidence="2">Uncharacterized protein</fullName>
    </submittedName>
</protein>
<keyword evidence="3" id="KW-1185">Reference proteome</keyword>
<proteinExistence type="predicted"/>
<accession>A0AAD5TFZ4</accession>
<gene>
    <name evidence="2" type="ORF">HK100_011384</name>
</gene>
<evidence type="ECO:0000256" key="1">
    <source>
        <dbReference type="SAM" id="MobiDB-lite"/>
    </source>
</evidence>
<evidence type="ECO:0000313" key="3">
    <source>
        <dbReference type="Proteomes" id="UP001211907"/>
    </source>
</evidence>
<comment type="caution">
    <text evidence="2">The sequence shown here is derived from an EMBL/GenBank/DDBJ whole genome shotgun (WGS) entry which is preliminary data.</text>
</comment>
<organism evidence="2 3">
    <name type="scientific">Physocladia obscura</name>
    <dbReference type="NCBI Taxonomy" id="109957"/>
    <lineage>
        <taxon>Eukaryota</taxon>
        <taxon>Fungi</taxon>
        <taxon>Fungi incertae sedis</taxon>
        <taxon>Chytridiomycota</taxon>
        <taxon>Chytridiomycota incertae sedis</taxon>
        <taxon>Chytridiomycetes</taxon>
        <taxon>Chytridiales</taxon>
        <taxon>Chytriomycetaceae</taxon>
        <taxon>Physocladia</taxon>
    </lineage>
</organism>
<evidence type="ECO:0000313" key="2">
    <source>
        <dbReference type="EMBL" id="KAJ3143085.1"/>
    </source>
</evidence>
<dbReference type="Proteomes" id="UP001211907">
    <property type="component" value="Unassembled WGS sequence"/>
</dbReference>
<feature type="compositionally biased region" description="Low complexity" evidence="1">
    <location>
        <begin position="34"/>
        <end position="45"/>
    </location>
</feature>
<feature type="region of interest" description="Disordered" evidence="1">
    <location>
        <begin position="21"/>
        <end position="50"/>
    </location>
</feature>
<dbReference type="AlphaFoldDB" id="A0AAD5TFZ4"/>
<sequence length="179" mass="18546">MAIGLLVGRMRLGQFRTQAGDFARGRGRGRGRGRAQSTASSSSSDGARDGGATAGGWVAALDPLARLKHTFGDLLLVAVIVSLGYDLRAVRADADDFKRTSFLKERSLVARIDSLRARNDPSFAATTTTTTTTAAAAAAAATAAISTPSHPLLPSPPQDAVFDSVSVPLSNSSNKVTVF</sequence>
<name>A0AAD5TFZ4_9FUNG</name>
<dbReference type="EMBL" id="JADGJH010000007">
    <property type="protein sequence ID" value="KAJ3143085.1"/>
    <property type="molecule type" value="Genomic_DNA"/>
</dbReference>